<organism evidence="1 2">
    <name type="scientific">Potamilus streckersoni</name>
    <dbReference type="NCBI Taxonomy" id="2493646"/>
    <lineage>
        <taxon>Eukaryota</taxon>
        <taxon>Metazoa</taxon>
        <taxon>Spiralia</taxon>
        <taxon>Lophotrochozoa</taxon>
        <taxon>Mollusca</taxon>
        <taxon>Bivalvia</taxon>
        <taxon>Autobranchia</taxon>
        <taxon>Heteroconchia</taxon>
        <taxon>Palaeoheterodonta</taxon>
        <taxon>Unionida</taxon>
        <taxon>Unionoidea</taxon>
        <taxon>Unionidae</taxon>
        <taxon>Ambleminae</taxon>
        <taxon>Lampsilini</taxon>
        <taxon>Potamilus</taxon>
    </lineage>
</organism>
<accession>A0AAE0T338</accession>
<dbReference type="EMBL" id="JAEAOA010002305">
    <property type="protein sequence ID" value="KAK3602922.1"/>
    <property type="molecule type" value="Genomic_DNA"/>
</dbReference>
<dbReference type="Proteomes" id="UP001195483">
    <property type="component" value="Unassembled WGS sequence"/>
</dbReference>
<reference evidence="1" key="2">
    <citation type="journal article" date="2021" name="Genome Biol. Evol.">
        <title>Developing a high-quality reference genome for a parasitic bivalve with doubly uniparental inheritance (Bivalvia: Unionida).</title>
        <authorList>
            <person name="Smith C.H."/>
        </authorList>
    </citation>
    <scope>NUCLEOTIDE SEQUENCE</scope>
    <source>
        <strain evidence="1">CHS0354</strain>
        <tissue evidence="1">Mantle</tissue>
    </source>
</reference>
<sequence length="75" mass="8412">MATGIDQSVRWQLSSPLSPIDVRQRKHVNVDHDVHFLVSSTPREADKDDAHVLGAMFEDLRIETMKEGGPENEDG</sequence>
<proteinExistence type="predicted"/>
<keyword evidence="2" id="KW-1185">Reference proteome</keyword>
<evidence type="ECO:0000313" key="1">
    <source>
        <dbReference type="EMBL" id="KAK3602922.1"/>
    </source>
</evidence>
<evidence type="ECO:0000313" key="2">
    <source>
        <dbReference type="Proteomes" id="UP001195483"/>
    </source>
</evidence>
<protein>
    <submittedName>
        <fullName evidence="1">Uncharacterized protein</fullName>
    </submittedName>
</protein>
<gene>
    <name evidence="1" type="ORF">CHS0354_039340</name>
</gene>
<reference evidence="1" key="3">
    <citation type="submission" date="2023-05" db="EMBL/GenBank/DDBJ databases">
        <authorList>
            <person name="Smith C.H."/>
        </authorList>
    </citation>
    <scope>NUCLEOTIDE SEQUENCE</scope>
    <source>
        <strain evidence="1">CHS0354</strain>
        <tissue evidence="1">Mantle</tissue>
    </source>
</reference>
<comment type="caution">
    <text evidence="1">The sequence shown here is derived from an EMBL/GenBank/DDBJ whole genome shotgun (WGS) entry which is preliminary data.</text>
</comment>
<reference evidence="1" key="1">
    <citation type="journal article" date="2021" name="Genome Biol. Evol.">
        <title>A High-Quality Reference Genome for a Parasitic Bivalve with Doubly Uniparental Inheritance (Bivalvia: Unionida).</title>
        <authorList>
            <person name="Smith C.H."/>
        </authorList>
    </citation>
    <scope>NUCLEOTIDE SEQUENCE</scope>
    <source>
        <strain evidence="1">CHS0354</strain>
    </source>
</reference>
<dbReference type="AlphaFoldDB" id="A0AAE0T338"/>
<name>A0AAE0T338_9BIVA</name>